<dbReference type="GO" id="GO:0004029">
    <property type="term" value="F:aldehyde dehydrogenase (NAD+) activity"/>
    <property type="evidence" value="ECO:0007669"/>
    <property type="project" value="TreeGrafter"/>
</dbReference>
<dbReference type="InterPro" id="IPR036291">
    <property type="entry name" value="NAD(P)-bd_dom_sf"/>
</dbReference>
<dbReference type="Pfam" id="PF01370">
    <property type="entry name" value="Epimerase"/>
    <property type="match status" value="1"/>
</dbReference>
<organism evidence="2 3">
    <name type="scientific">Neisseria weixii</name>
    <dbReference type="NCBI Taxonomy" id="1853276"/>
    <lineage>
        <taxon>Bacteria</taxon>
        <taxon>Pseudomonadati</taxon>
        <taxon>Pseudomonadota</taxon>
        <taxon>Betaproteobacteria</taxon>
        <taxon>Neisseriales</taxon>
        <taxon>Neisseriaceae</taxon>
        <taxon>Neisseria</taxon>
    </lineage>
</organism>
<comment type="caution">
    <text evidence="2">The sequence shown here is derived from an EMBL/GenBank/DDBJ whole genome shotgun (WGS) entry which is preliminary data.</text>
</comment>
<evidence type="ECO:0000259" key="1">
    <source>
        <dbReference type="Pfam" id="PF01370"/>
    </source>
</evidence>
<dbReference type="Proteomes" id="UP000272412">
    <property type="component" value="Unassembled WGS sequence"/>
</dbReference>
<proteinExistence type="predicted"/>
<dbReference type="InterPro" id="IPR001509">
    <property type="entry name" value="Epimerase_deHydtase"/>
</dbReference>
<dbReference type="PANTHER" id="PTHR48079">
    <property type="entry name" value="PROTEIN YEEZ"/>
    <property type="match status" value="1"/>
</dbReference>
<accession>A0A3N4N229</accession>
<protein>
    <submittedName>
        <fullName evidence="2">SDR family oxidoreductase</fullName>
    </submittedName>
</protein>
<dbReference type="SUPFAM" id="SSF51735">
    <property type="entry name" value="NAD(P)-binding Rossmann-fold domains"/>
    <property type="match status" value="1"/>
</dbReference>
<dbReference type="EMBL" id="RPFL01000022">
    <property type="protein sequence ID" value="RPD86060.1"/>
    <property type="molecule type" value="Genomic_DNA"/>
</dbReference>
<name>A0A3N4N229_9NEIS</name>
<dbReference type="CDD" id="cd05266">
    <property type="entry name" value="SDR_a4"/>
    <property type="match status" value="1"/>
</dbReference>
<dbReference type="OrthoDB" id="751203at2"/>
<keyword evidence="3" id="KW-1185">Reference proteome</keyword>
<evidence type="ECO:0000313" key="3">
    <source>
        <dbReference type="Proteomes" id="UP000272412"/>
    </source>
</evidence>
<dbReference type="RefSeq" id="WP_123804501.1">
    <property type="nucleotide sequence ID" value="NZ_RPFL01000022.1"/>
</dbReference>
<reference evidence="2 3" key="1">
    <citation type="submission" date="2018-11" db="EMBL/GenBank/DDBJ databases">
        <title>Neisseria weixii sp. nov. isolated from the rectal contents of plateau pika (Ochotona cruzoniae).</title>
        <authorList>
            <person name="Zhang G."/>
        </authorList>
    </citation>
    <scope>NUCLEOTIDE SEQUENCE [LARGE SCALE GENOMIC DNA]</scope>
    <source>
        <strain evidence="2 3">10009</strain>
    </source>
</reference>
<dbReference type="PANTHER" id="PTHR48079:SF6">
    <property type="entry name" value="NAD(P)-BINDING DOMAIN-CONTAINING PROTEIN-RELATED"/>
    <property type="match status" value="1"/>
</dbReference>
<evidence type="ECO:0000313" key="2">
    <source>
        <dbReference type="EMBL" id="RPD86060.1"/>
    </source>
</evidence>
<dbReference type="InterPro" id="IPR051783">
    <property type="entry name" value="NAD(P)-dependent_oxidoreduct"/>
</dbReference>
<feature type="domain" description="NAD-dependent epimerase/dehydratase" evidence="1">
    <location>
        <begin position="12"/>
        <end position="163"/>
    </location>
</feature>
<dbReference type="Gene3D" id="3.40.50.720">
    <property type="entry name" value="NAD(P)-binding Rossmann-like Domain"/>
    <property type="match status" value="1"/>
</dbReference>
<gene>
    <name evidence="2" type="ORF">EGK74_08820</name>
</gene>
<dbReference type="AlphaFoldDB" id="A0A3N4N229"/>
<sequence>MNKTLPACAILGLGYLGRPLAQKLYENGCEVAAIKRHLTSDDINLPIQLDAVDLNQPNAFQTALHHWADKPTWFCLLPPSSLNDYTATLQQWLQLAESLDVQHIIFTSSTSVYGDEARECDETSPLNPQTDNARQIAAVEILLLDSRIPNVDILRLGGLYSAERHPVTRLLLKRNISGGKQPVNVVHQDLAVAALLQTASNPDGKRIKNVVEPNHPTRAEFYTAEAAKLGLPAPDFNPDGQSSGKIVNTVCVRGLSL</sequence>
<dbReference type="GO" id="GO:0005737">
    <property type="term" value="C:cytoplasm"/>
    <property type="evidence" value="ECO:0007669"/>
    <property type="project" value="TreeGrafter"/>
</dbReference>